<comment type="subunit">
    <text evidence="3">Homodimer.</text>
</comment>
<protein>
    <recommendedName>
        <fullName evidence="4">Transcriptional regulator MntR</fullName>
    </recommendedName>
    <alternativeName>
        <fullName evidence="13">Manganese transport regulator</fullName>
    </alternativeName>
</protein>
<dbReference type="Gene3D" id="2.30.30.90">
    <property type="match status" value="1"/>
</dbReference>
<dbReference type="InterPro" id="IPR022687">
    <property type="entry name" value="HTH_DTXR"/>
</dbReference>
<keyword evidence="11" id="KW-0464">Manganese</keyword>
<dbReference type="Pfam" id="PF01325">
    <property type="entry name" value="Fe_dep_repress"/>
    <property type="match status" value="1"/>
</dbReference>
<dbReference type="InterPro" id="IPR036421">
    <property type="entry name" value="Fe_dep_repressor_sf"/>
</dbReference>
<dbReference type="SUPFAM" id="SSF46785">
    <property type="entry name" value="Winged helix' DNA-binding domain"/>
    <property type="match status" value="1"/>
</dbReference>
<dbReference type="PROSITE" id="PS50944">
    <property type="entry name" value="HTH_DTXR"/>
    <property type="match status" value="1"/>
</dbReference>
<evidence type="ECO:0000313" key="15">
    <source>
        <dbReference type="EMBL" id="MBD0831422.1"/>
    </source>
</evidence>
<evidence type="ECO:0000256" key="2">
    <source>
        <dbReference type="ARBA" id="ARBA00007871"/>
    </source>
</evidence>
<keyword evidence="6" id="KW-0678">Repressor</keyword>
<evidence type="ECO:0000256" key="4">
    <source>
        <dbReference type="ARBA" id="ARBA00022386"/>
    </source>
</evidence>
<comment type="function">
    <text evidence="12">In the presence of manganese, represses expression of mntH and mntS. Up-regulates expression of mntP.</text>
</comment>
<evidence type="ECO:0000313" key="16">
    <source>
        <dbReference type="Proteomes" id="UP000600588"/>
    </source>
</evidence>
<gene>
    <name evidence="15" type="ORF">ICJ83_04670</name>
</gene>
<dbReference type="Pfam" id="PF04023">
    <property type="entry name" value="FeoA"/>
    <property type="match status" value="1"/>
</dbReference>
<dbReference type="InterPro" id="IPR022689">
    <property type="entry name" value="Iron_dep_repressor"/>
</dbReference>
<dbReference type="GO" id="GO:0046914">
    <property type="term" value="F:transition metal ion binding"/>
    <property type="evidence" value="ECO:0007669"/>
    <property type="project" value="InterPro"/>
</dbReference>
<evidence type="ECO:0000256" key="1">
    <source>
        <dbReference type="ARBA" id="ARBA00004496"/>
    </source>
</evidence>
<sequence length="221" mass="24921">MTLTEENYIKTIYQLGRYGTLTVSTNSIAEVLETKASSVTDMVKKLAEKGYANYKRYQGVSLTSKGKKIAADVVRKHRLWEVFLVEKLNFTWDEVHDIAEQLEHIKSEKLINELDKLLDYPTHDPHGDPIPDKFGDIKKTDKILLFNLSESSTGVCVGVKDTSSSFLKYLDKHQIALGSKILVVSREDFDDSMVIEINGSVKMSISQTVANNLFVKEEANT</sequence>
<dbReference type="InterPro" id="IPR038157">
    <property type="entry name" value="FeoA_core_dom"/>
</dbReference>
<evidence type="ECO:0000256" key="10">
    <source>
        <dbReference type="ARBA" id="ARBA00023163"/>
    </source>
</evidence>
<evidence type="ECO:0000256" key="6">
    <source>
        <dbReference type="ARBA" id="ARBA00022491"/>
    </source>
</evidence>
<keyword evidence="5" id="KW-0963">Cytoplasm</keyword>
<dbReference type="GO" id="GO:0003677">
    <property type="term" value="F:DNA binding"/>
    <property type="evidence" value="ECO:0007669"/>
    <property type="project" value="UniProtKB-KW"/>
</dbReference>
<keyword evidence="9" id="KW-0010">Activator</keyword>
<dbReference type="RefSeq" id="WP_188229292.1">
    <property type="nucleotide sequence ID" value="NZ_JACVXB010000001.1"/>
</dbReference>
<evidence type="ECO:0000256" key="11">
    <source>
        <dbReference type="ARBA" id="ARBA00023211"/>
    </source>
</evidence>
<dbReference type="InterPro" id="IPR050536">
    <property type="entry name" value="DtxR_MntR_Metal-Reg"/>
</dbReference>
<evidence type="ECO:0000256" key="8">
    <source>
        <dbReference type="ARBA" id="ARBA00023125"/>
    </source>
</evidence>
<keyword evidence="7" id="KW-0805">Transcription regulation</keyword>
<keyword evidence="16" id="KW-1185">Reference proteome</keyword>
<feature type="domain" description="HTH dtxR-type" evidence="14">
    <location>
        <begin position="1"/>
        <end position="63"/>
    </location>
</feature>
<dbReference type="GO" id="GO:0003700">
    <property type="term" value="F:DNA-binding transcription factor activity"/>
    <property type="evidence" value="ECO:0007669"/>
    <property type="project" value="InterPro"/>
</dbReference>
<evidence type="ECO:0000256" key="9">
    <source>
        <dbReference type="ARBA" id="ARBA00023159"/>
    </source>
</evidence>
<evidence type="ECO:0000259" key="14">
    <source>
        <dbReference type="PROSITE" id="PS50944"/>
    </source>
</evidence>
<comment type="subcellular location">
    <subcellularLocation>
        <location evidence="1">Cytoplasm</location>
    </subcellularLocation>
</comment>
<dbReference type="InterPro" id="IPR001367">
    <property type="entry name" value="Fe_dep_repressor"/>
</dbReference>
<dbReference type="Pfam" id="PF02742">
    <property type="entry name" value="Fe_dep_repr_C"/>
    <property type="match status" value="1"/>
</dbReference>
<evidence type="ECO:0000256" key="5">
    <source>
        <dbReference type="ARBA" id="ARBA00022490"/>
    </source>
</evidence>
<dbReference type="SUPFAM" id="SSF47979">
    <property type="entry name" value="Iron-dependent repressor protein, dimerization domain"/>
    <property type="match status" value="1"/>
</dbReference>
<evidence type="ECO:0000256" key="3">
    <source>
        <dbReference type="ARBA" id="ARBA00011738"/>
    </source>
</evidence>
<dbReference type="Gene3D" id="1.10.60.10">
    <property type="entry name" value="Iron dependent repressor, metal binding and dimerisation domain"/>
    <property type="match status" value="1"/>
</dbReference>
<dbReference type="AlphaFoldDB" id="A0A8J6U8E7"/>
<comment type="similarity">
    <text evidence="2">Belongs to the DtxR/MntR family.</text>
</comment>
<dbReference type="GO" id="GO:0046983">
    <property type="term" value="F:protein dimerization activity"/>
    <property type="evidence" value="ECO:0007669"/>
    <property type="project" value="InterPro"/>
</dbReference>
<dbReference type="InterPro" id="IPR036390">
    <property type="entry name" value="WH_DNA-bd_sf"/>
</dbReference>
<reference evidence="15 16" key="1">
    <citation type="submission" date="2020-09" db="EMBL/GenBank/DDBJ databases">
        <title>TT11 complete genome.</title>
        <authorList>
            <person name="Wu Z."/>
        </authorList>
    </citation>
    <scope>NUCLEOTIDE SEQUENCE [LARGE SCALE GENOMIC DNA]</scope>
    <source>
        <strain evidence="15 16">TT11</strain>
    </source>
</reference>
<evidence type="ECO:0000256" key="13">
    <source>
        <dbReference type="ARBA" id="ARBA00032593"/>
    </source>
</evidence>
<accession>A0A8J6U8E7</accession>
<dbReference type="GO" id="GO:0005737">
    <property type="term" value="C:cytoplasm"/>
    <property type="evidence" value="ECO:0007669"/>
    <property type="project" value="UniProtKB-SubCell"/>
</dbReference>
<keyword evidence="8" id="KW-0238">DNA-binding</keyword>
<dbReference type="SMART" id="SM00529">
    <property type="entry name" value="HTH_DTXR"/>
    <property type="match status" value="1"/>
</dbReference>
<evidence type="ECO:0000256" key="12">
    <source>
        <dbReference type="ARBA" id="ARBA00025185"/>
    </source>
</evidence>
<dbReference type="PANTHER" id="PTHR33238">
    <property type="entry name" value="IRON (METAL) DEPENDENT REPRESSOR, DTXR FAMILY"/>
    <property type="match status" value="1"/>
</dbReference>
<dbReference type="InterPro" id="IPR007167">
    <property type="entry name" value="Fe-transptr_FeoA-like"/>
</dbReference>
<dbReference type="PANTHER" id="PTHR33238:SF11">
    <property type="entry name" value="TRANSCRIPTIONAL REGULATOR MNTR"/>
    <property type="match status" value="1"/>
</dbReference>
<comment type="caution">
    <text evidence="15">The sequence shown here is derived from an EMBL/GenBank/DDBJ whole genome shotgun (WGS) entry which is preliminary data.</text>
</comment>
<name>A0A8J6U8E7_9FLAO</name>
<keyword evidence="10" id="KW-0804">Transcription</keyword>
<organism evidence="15 16">
    <name type="scientific">Aestuariibaculum sediminum</name>
    <dbReference type="NCBI Taxonomy" id="2770637"/>
    <lineage>
        <taxon>Bacteria</taxon>
        <taxon>Pseudomonadati</taxon>
        <taxon>Bacteroidota</taxon>
        <taxon>Flavobacteriia</taxon>
        <taxon>Flavobacteriales</taxon>
        <taxon>Flavobacteriaceae</taxon>
    </lineage>
</organism>
<dbReference type="Proteomes" id="UP000600588">
    <property type="component" value="Unassembled WGS sequence"/>
</dbReference>
<dbReference type="EMBL" id="JACVXB010000001">
    <property type="protein sequence ID" value="MBD0831422.1"/>
    <property type="molecule type" value="Genomic_DNA"/>
</dbReference>
<dbReference type="Gene3D" id="1.10.10.10">
    <property type="entry name" value="Winged helix-like DNA-binding domain superfamily/Winged helix DNA-binding domain"/>
    <property type="match status" value="1"/>
</dbReference>
<evidence type="ECO:0000256" key="7">
    <source>
        <dbReference type="ARBA" id="ARBA00023015"/>
    </source>
</evidence>
<proteinExistence type="inferred from homology"/>
<dbReference type="InterPro" id="IPR036388">
    <property type="entry name" value="WH-like_DNA-bd_sf"/>
</dbReference>